<accession>A0A0F6YIT4</accession>
<dbReference type="KEGG" id="samy:DB32_003284"/>
<dbReference type="STRING" id="927083.DB32_003284"/>
<keyword evidence="1" id="KW-0378">Hydrolase</keyword>
<keyword evidence="3" id="KW-0443">Lipid metabolism</keyword>
<gene>
    <name evidence="4" type="ORF">DB32_003284</name>
</gene>
<evidence type="ECO:0000313" key="4">
    <source>
        <dbReference type="EMBL" id="AKF06135.1"/>
    </source>
</evidence>
<dbReference type="PANTHER" id="PTHR10272:SF0">
    <property type="entry name" value="PLATELET-ACTIVATING FACTOR ACETYLHYDROLASE"/>
    <property type="match status" value="1"/>
</dbReference>
<keyword evidence="5" id="KW-1185">Reference proteome</keyword>
<evidence type="ECO:0000256" key="3">
    <source>
        <dbReference type="ARBA" id="ARBA00023098"/>
    </source>
</evidence>
<dbReference type="GO" id="GO:0016042">
    <property type="term" value="P:lipid catabolic process"/>
    <property type="evidence" value="ECO:0007669"/>
    <property type="project" value="UniProtKB-KW"/>
</dbReference>
<dbReference type="Pfam" id="PF07224">
    <property type="entry name" value="Chlorophyllase"/>
    <property type="match status" value="1"/>
</dbReference>
<dbReference type="ESTHER" id="9delt-a0a0f6yit4">
    <property type="family name" value="UCP031982"/>
</dbReference>
<keyword evidence="2" id="KW-0442">Lipid degradation</keyword>
<dbReference type="Gene3D" id="3.40.50.1820">
    <property type="entry name" value="alpha/beta hydrolase"/>
    <property type="match status" value="1"/>
</dbReference>
<evidence type="ECO:0000256" key="2">
    <source>
        <dbReference type="ARBA" id="ARBA00022963"/>
    </source>
</evidence>
<proteinExistence type="predicted"/>
<dbReference type="PANTHER" id="PTHR10272">
    <property type="entry name" value="PLATELET-ACTIVATING FACTOR ACETYLHYDROLASE"/>
    <property type="match status" value="1"/>
</dbReference>
<dbReference type="InterPro" id="IPR029058">
    <property type="entry name" value="AB_hydrolase_fold"/>
</dbReference>
<dbReference type="AlphaFoldDB" id="A0A0F6YIT4"/>
<keyword evidence="4" id="KW-0449">Lipoprotein</keyword>
<dbReference type="GO" id="GO:0003847">
    <property type="term" value="F:1-alkyl-2-acetylglycerophosphocholine esterase activity"/>
    <property type="evidence" value="ECO:0007669"/>
    <property type="project" value="TreeGrafter"/>
</dbReference>
<evidence type="ECO:0000313" key="5">
    <source>
        <dbReference type="Proteomes" id="UP000034883"/>
    </source>
</evidence>
<reference evidence="4 5" key="1">
    <citation type="submission" date="2015-03" db="EMBL/GenBank/DDBJ databases">
        <title>Genome assembly of Sandaracinus amylolyticus DSM 53668.</title>
        <authorList>
            <person name="Sharma G."/>
            <person name="Subramanian S."/>
        </authorList>
    </citation>
    <scope>NUCLEOTIDE SEQUENCE [LARGE SCALE GENOMIC DNA]</scope>
    <source>
        <strain evidence="4 5">DSM 53668</strain>
    </source>
</reference>
<dbReference type="EMBL" id="CP011125">
    <property type="protein sequence ID" value="AKF06135.1"/>
    <property type="molecule type" value="Genomic_DNA"/>
</dbReference>
<dbReference type="Proteomes" id="UP000034883">
    <property type="component" value="Chromosome"/>
</dbReference>
<protein>
    <submittedName>
        <fullName evidence="4">Putative lipoprotein signal peptide</fullName>
    </submittedName>
</protein>
<dbReference type="InterPro" id="IPR017395">
    <property type="entry name" value="Chlorophyllase-like"/>
</dbReference>
<dbReference type="SUPFAM" id="SSF53474">
    <property type="entry name" value="alpha/beta-Hydrolases"/>
    <property type="match status" value="1"/>
</dbReference>
<sequence>MACVAVVGCGSPSGDPPDASVERDAGPVEVGDPLTWALDEAGPFRVGYQRFEHTYRPDGLDADRTIAVHVWYPTLDTSGAPAMYGGLVRDRDVLTDATPAEPAHASGRYPVHVYSHGHRGFAGVSAFLHRRLASHGWITIAPDHTGNTLLDNVDPRPVALYYLRSLDVRAAVDAFVARDELDADTDHLLLSGHSFGTHTAWASAGATFDVDRIESESCTTETPCTEEQLDVFRAGVRDPRIVAAVPMAGIVSSDWFGETGHTTVSIPLLAMTGSADANTMSGAEVQFERASALADFTWIDVEGACHEFFGLGCDDPAGEQERVVATYVLALGRRHVLGDQSVTAVLEGTSAVSDRVTLRRGE</sequence>
<name>A0A0F6YIT4_9BACT</name>
<evidence type="ECO:0000256" key="1">
    <source>
        <dbReference type="ARBA" id="ARBA00022801"/>
    </source>
</evidence>
<organism evidence="4 5">
    <name type="scientific">Sandaracinus amylolyticus</name>
    <dbReference type="NCBI Taxonomy" id="927083"/>
    <lineage>
        <taxon>Bacteria</taxon>
        <taxon>Pseudomonadati</taxon>
        <taxon>Myxococcota</taxon>
        <taxon>Polyangia</taxon>
        <taxon>Polyangiales</taxon>
        <taxon>Sandaracinaceae</taxon>
        <taxon>Sandaracinus</taxon>
    </lineage>
</organism>